<organism evidence="1">
    <name type="scientific">Hexamita inflata</name>
    <dbReference type="NCBI Taxonomy" id="28002"/>
    <lineage>
        <taxon>Eukaryota</taxon>
        <taxon>Metamonada</taxon>
        <taxon>Diplomonadida</taxon>
        <taxon>Hexamitidae</taxon>
        <taxon>Hexamitinae</taxon>
        <taxon>Hexamita</taxon>
    </lineage>
</organism>
<gene>
    <name evidence="1" type="ORF">HINF_LOCUS23711</name>
    <name evidence="2" type="ORF">HINF_LOCUS58402</name>
</gene>
<dbReference type="AlphaFoldDB" id="A0AA86PDW6"/>
<evidence type="ECO:0000313" key="1">
    <source>
        <dbReference type="EMBL" id="CAI9936066.1"/>
    </source>
</evidence>
<accession>A0AA86PDW6</accession>
<sequence length="171" mass="20008">MVRKSILQNQFRGIEQQKAIILHYVPRTSFKQFFSLQYGQYEINLAKYLQIRNLKRSKLKLWKLTTVSYVLRIPILRMRASCPLNSGPTLIYRNQIPALNSSEIQNSVQTTSTDRQVETKIALQNIINILVQCFYLQYIFHDHTRRVLSPSSNHRTCIPGAICEAFIQLHK</sequence>
<dbReference type="EMBL" id="CAXDID020000328">
    <property type="protein sequence ID" value="CAL6077517.1"/>
    <property type="molecule type" value="Genomic_DNA"/>
</dbReference>
<comment type="caution">
    <text evidence="1">The sequence shown here is derived from an EMBL/GenBank/DDBJ whole genome shotgun (WGS) entry which is preliminary data.</text>
</comment>
<proteinExistence type="predicted"/>
<dbReference type="Proteomes" id="UP001642409">
    <property type="component" value="Unassembled WGS sequence"/>
</dbReference>
<evidence type="ECO:0000313" key="3">
    <source>
        <dbReference type="Proteomes" id="UP001642409"/>
    </source>
</evidence>
<protein>
    <submittedName>
        <fullName evidence="2">Hypothetical_protein</fullName>
    </submittedName>
</protein>
<keyword evidence="3" id="KW-1185">Reference proteome</keyword>
<evidence type="ECO:0000313" key="2">
    <source>
        <dbReference type="EMBL" id="CAL6077517.1"/>
    </source>
</evidence>
<name>A0AA86PDW6_9EUKA</name>
<reference evidence="1" key="1">
    <citation type="submission" date="2023-06" db="EMBL/GenBank/DDBJ databases">
        <authorList>
            <person name="Kurt Z."/>
        </authorList>
    </citation>
    <scope>NUCLEOTIDE SEQUENCE</scope>
</reference>
<dbReference type="EMBL" id="CATOUU010000630">
    <property type="protein sequence ID" value="CAI9936066.1"/>
    <property type="molecule type" value="Genomic_DNA"/>
</dbReference>
<reference evidence="2 3" key="2">
    <citation type="submission" date="2024-07" db="EMBL/GenBank/DDBJ databases">
        <authorList>
            <person name="Akdeniz Z."/>
        </authorList>
    </citation>
    <scope>NUCLEOTIDE SEQUENCE [LARGE SCALE GENOMIC DNA]</scope>
</reference>